<reference evidence="7 8" key="1">
    <citation type="submission" date="2020-04" db="EMBL/GenBank/DDBJ databases">
        <title>Perkinsus chesapeaki whole genome sequence.</title>
        <authorList>
            <person name="Bogema D.R."/>
        </authorList>
    </citation>
    <scope>NUCLEOTIDE SEQUENCE [LARGE SCALE GENOMIC DNA]</scope>
    <source>
        <strain evidence="7">ATCC PRA-425</strain>
    </source>
</reference>
<dbReference type="SUPFAM" id="SSF49879">
    <property type="entry name" value="SMAD/FHA domain"/>
    <property type="match status" value="1"/>
</dbReference>
<evidence type="ECO:0000313" key="8">
    <source>
        <dbReference type="Proteomes" id="UP000591131"/>
    </source>
</evidence>
<sequence length="822" mass="91703">MSPALFKCCGPGGQVSRRGLPPLSKDGRRNGTLSSGDSDEDIEDAVMRLSLATIHGGSNCDNAADVLVKLGVLEVKSVTWPQDTRMLLHHRSGCVFTRHFRIRPEPDHTTFIMRLNCEVNIMCDLAKDYLLNYWRALGHLVHPETVEIERLYQERRLVRDVLFHGSSSAILSEFIPSNGPSEPLGSDSREAHHFGSQETTRERTTHRLQTANSLPRMRRPVLAKPTILLRINVENDRYIIRREPEQGEAIESTAHGDSSLWQIVEVNSEIKPPTKGLMSDTMGRARASLAKPIQAARRQLPGSTSPHAPVYLEKDDILRFGSFRLTVTDIVFDSCGRCSSKPSGVLGDTIGVTPSDQVDPSGEISPSSSSDTSSQTSYEAAPVCRICFDEGSREDKLLRPCDCRGSVKHIHRSCLEKWVEGQMRTRRLDNGGGTYLLRPLKCELCRVFYRNESYSSDLLPRPACPHVVLEEVQPSHNHHVRDQHSEARRIHIVAFPKPSYVGTIGRSKDCDVLLTDISVSRTHAAMKLTRNRILLVDRGSKFGTLRKIGDRVEVPPNCTFVLQHGSSMFSFTASKALKYRLFPLRYLSPALPPKEREVARLKAYAEGLKDAGIADKIDNMDDDKIIAELKRVFPETGVRMYRSCLPRLAMIEEAWQHSRTLNIPAHEGDNPRPTIASDGDIRRESDREDEISPRPLDLSMLGAIQRSIVTPLARRLTFSEVLPVESQPSRDRAFSVPRPSGLRPSPRTPRRASIFLPLQILGIERQMIDEAETARAGDHAPAARNMDRILTELTSNASRSSVFPTGISEDSGDINESSSPAN</sequence>
<proteinExistence type="predicted"/>
<dbReference type="EMBL" id="JAAPAO010000099">
    <property type="protein sequence ID" value="KAF4672789.1"/>
    <property type="molecule type" value="Genomic_DNA"/>
</dbReference>
<evidence type="ECO:0008006" key="9">
    <source>
        <dbReference type="Google" id="ProtNLM"/>
    </source>
</evidence>
<feature type="region of interest" description="Disordered" evidence="4">
    <location>
        <begin position="800"/>
        <end position="822"/>
    </location>
</feature>
<feature type="region of interest" description="Disordered" evidence="4">
    <location>
        <begin position="727"/>
        <end position="749"/>
    </location>
</feature>
<dbReference type="Gene3D" id="3.30.40.10">
    <property type="entry name" value="Zinc/RING finger domain, C3HC4 (zinc finger)"/>
    <property type="match status" value="1"/>
</dbReference>
<comment type="caution">
    <text evidence="7">The sequence shown here is derived from an EMBL/GenBank/DDBJ whole genome shotgun (WGS) entry which is preliminary data.</text>
</comment>
<dbReference type="Gene3D" id="2.60.200.20">
    <property type="match status" value="1"/>
</dbReference>
<dbReference type="InterPro" id="IPR008984">
    <property type="entry name" value="SMAD_FHA_dom_sf"/>
</dbReference>
<evidence type="ECO:0000259" key="6">
    <source>
        <dbReference type="PROSITE" id="PS51292"/>
    </source>
</evidence>
<dbReference type="CDD" id="cd16495">
    <property type="entry name" value="RING_CH-C4HC3_MARCH"/>
    <property type="match status" value="1"/>
</dbReference>
<organism evidence="7 8">
    <name type="scientific">Perkinsus chesapeaki</name>
    <name type="common">Clam parasite</name>
    <name type="synonym">Perkinsus andrewsi</name>
    <dbReference type="NCBI Taxonomy" id="330153"/>
    <lineage>
        <taxon>Eukaryota</taxon>
        <taxon>Sar</taxon>
        <taxon>Alveolata</taxon>
        <taxon>Perkinsozoa</taxon>
        <taxon>Perkinsea</taxon>
        <taxon>Perkinsida</taxon>
        <taxon>Perkinsidae</taxon>
        <taxon>Perkinsus</taxon>
    </lineage>
</organism>
<feature type="region of interest" description="Disordered" evidence="4">
    <location>
        <begin position="12"/>
        <end position="38"/>
    </location>
</feature>
<feature type="domain" description="RING-CH-type" evidence="6">
    <location>
        <begin position="376"/>
        <end position="452"/>
    </location>
</feature>
<gene>
    <name evidence="7" type="ORF">FOL47_011368</name>
</gene>
<dbReference type="Pfam" id="PF12906">
    <property type="entry name" value="RINGv"/>
    <property type="match status" value="1"/>
</dbReference>
<dbReference type="AlphaFoldDB" id="A0A7J6MMG8"/>
<evidence type="ECO:0000256" key="2">
    <source>
        <dbReference type="ARBA" id="ARBA00022771"/>
    </source>
</evidence>
<dbReference type="Proteomes" id="UP000591131">
    <property type="component" value="Unassembled WGS sequence"/>
</dbReference>
<dbReference type="InterPro" id="IPR013083">
    <property type="entry name" value="Znf_RING/FYVE/PHD"/>
</dbReference>
<dbReference type="OrthoDB" id="264354at2759"/>
<feature type="compositionally biased region" description="Basic and acidic residues" evidence="4">
    <location>
        <begin position="679"/>
        <end position="692"/>
    </location>
</feature>
<accession>A0A7J6MMG8</accession>
<dbReference type="InterPro" id="IPR000253">
    <property type="entry name" value="FHA_dom"/>
</dbReference>
<feature type="domain" description="FHA" evidence="5">
    <location>
        <begin position="502"/>
        <end position="545"/>
    </location>
</feature>
<feature type="compositionally biased region" description="Low complexity" evidence="4">
    <location>
        <begin position="361"/>
        <end position="376"/>
    </location>
</feature>
<dbReference type="GO" id="GO:0008270">
    <property type="term" value="F:zinc ion binding"/>
    <property type="evidence" value="ECO:0007669"/>
    <property type="project" value="UniProtKB-KW"/>
</dbReference>
<name>A0A7J6MMG8_PERCH</name>
<evidence type="ECO:0000313" key="7">
    <source>
        <dbReference type="EMBL" id="KAF4672789.1"/>
    </source>
</evidence>
<dbReference type="CDD" id="cd00060">
    <property type="entry name" value="FHA"/>
    <property type="match status" value="1"/>
</dbReference>
<dbReference type="PROSITE" id="PS50006">
    <property type="entry name" value="FHA_DOMAIN"/>
    <property type="match status" value="1"/>
</dbReference>
<keyword evidence="8" id="KW-1185">Reference proteome</keyword>
<feature type="region of interest" description="Disordered" evidence="4">
    <location>
        <begin position="662"/>
        <end position="694"/>
    </location>
</feature>
<dbReference type="PANTHER" id="PTHR46210">
    <property type="entry name" value="FHA DOMAIN-CONTAINING PROTEIN"/>
    <property type="match status" value="1"/>
</dbReference>
<feature type="compositionally biased region" description="Basic and acidic residues" evidence="4">
    <location>
        <begin position="187"/>
        <end position="205"/>
    </location>
</feature>
<keyword evidence="1" id="KW-0479">Metal-binding</keyword>
<dbReference type="InterPro" id="IPR011016">
    <property type="entry name" value="Znf_RING-CH"/>
</dbReference>
<evidence type="ECO:0000259" key="5">
    <source>
        <dbReference type="PROSITE" id="PS50006"/>
    </source>
</evidence>
<keyword evidence="3" id="KW-0862">Zinc</keyword>
<evidence type="ECO:0000256" key="1">
    <source>
        <dbReference type="ARBA" id="ARBA00022723"/>
    </source>
</evidence>
<dbReference type="Pfam" id="PF00498">
    <property type="entry name" value="FHA"/>
    <property type="match status" value="1"/>
</dbReference>
<dbReference type="SMART" id="SM00744">
    <property type="entry name" value="RINGv"/>
    <property type="match status" value="1"/>
</dbReference>
<feature type="region of interest" description="Disordered" evidence="4">
    <location>
        <begin position="174"/>
        <end position="209"/>
    </location>
</feature>
<dbReference type="SUPFAM" id="SSF57850">
    <property type="entry name" value="RING/U-box"/>
    <property type="match status" value="1"/>
</dbReference>
<evidence type="ECO:0000256" key="3">
    <source>
        <dbReference type="ARBA" id="ARBA00022833"/>
    </source>
</evidence>
<dbReference type="PANTHER" id="PTHR46210:SF1">
    <property type="entry name" value="FHA DOMAIN-CONTAINING PROTEIN"/>
    <property type="match status" value="1"/>
</dbReference>
<keyword evidence="2" id="KW-0863">Zinc-finger</keyword>
<feature type="region of interest" description="Disordered" evidence="4">
    <location>
        <begin position="346"/>
        <end position="376"/>
    </location>
</feature>
<protein>
    <recommendedName>
        <fullName evidence="9">E3 ubiquitin-protein ligase march6</fullName>
    </recommendedName>
</protein>
<dbReference type="PROSITE" id="PS51292">
    <property type="entry name" value="ZF_RING_CH"/>
    <property type="match status" value="1"/>
</dbReference>
<evidence type="ECO:0000256" key="4">
    <source>
        <dbReference type="SAM" id="MobiDB-lite"/>
    </source>
</evidence>